<sequence>MARFSDAINMTNEEKGDYYRLIGTPRQPIVLARALKKKCWGQKVSLKCNKGHAKMNILNEKDPRNIVHIRGVNDSQVNWIDLEIIHRLPINRVGNPAALPHHANPGFRGPISAIMPGECSPEN</sequence>
<accession>A0AAV3Y6B2</accession>
<protein>
    <recommendedName>
        <fullName evidence="3">HNH nuclease domain-containing protein</fullName>
    </recommendedName>
</protein>
<organism evidence="1 2">
    <name type="scientific">Plakobranchus ocellatus</name>
    <dbReference type="NCBI Taxonomy" id="259542"/>
    <lineage>
        <taxon>Eukaryota</taxon>
        <taxon>Metazoa</taxon>
        <taxon>Spiralia</taxon>
        <taxon>Lophotrochozoa</taxon>
        <taxon>Mollusca</taxon>
        <taxon>Gastropoda</taxon>
        <taxon>Heterobranchia</taxon>
        <taxon>Euthyneura</taxon>
        <taxon>Panpulmonata</taxon>
        <taxon>Sacoglossa</taxon>
        <taxon>Placobranchoidea</taxon>
        <taxon>Plakobranchidae</taxon>
        <taxon>Plakobranchus</taxon>
    </lineage>
</organism>
<keyword evidence="2" id="KW-1185">Reference proteome</keyword>
<evidence type="ECO:0000313" key="1">
    <source>
        <dbReference type="EMBL" id="GFN78092.1"/>
    </source>
</evidence>
<evidence type="ECO:0000313" key="2">
    <source>
        <dbReference type="Proteomes" id="UP000735302"/>
    </source>
</evidence>
<dbReference type="EMBL" id="BLXT01000545">
    <property type="protein sequence ID" value="GFN78092.1"/>
    <property type="molecule type" value="Genomic_DNA"/>
</dbReference>
<dbReference type="AlphaFoldDB" id="A0AAV3Y6B2"/>
<comment type="caution">
    <text evidence="1">The sequence shown here is derived from an EMBL/GenBank/DDBJ whole genome shotgun (WGS) entry which is preliminary data.</text>
</comment>
<evidence type="ECO:0008006" key="3">
    <source>
        <dbReference type="Google" id="ProtNLM"/>
    </source>
</evidence>
<reference evidence="1 2" key="1">
    <citation type="journal article" date="2021" name="Elife">
        <title>Chloroplast acquisition without the gene transfer in kleptoplastic sea slugs, Plakobranchus ocellatus.</title>
        <authorList>
            <person name="Maeda T."/>
            <person name="Takahashi S."/>
            <person name="Yoshida T."/>
            <person name="Shimamura S."/>
            <person name="Takaki Y."/>
            <person name="Nagai Y."/>
            <person name="Toyoda A."/>
            <person name="Suzuki Y."/>
            <person name="Arimoto A."/>
            <person name="Ishii H."/>
            <person name="Satoh N."/>
            <person name="Nishiyama T."/>
            <person name="Hasebe M."/>
            <person name="Maruyama T."/>
            <person name="Minagawa J."/>
            <person name="Obokata J."/>
            <person name="Shigenobu S."/>
        </authorList>
    </citation>
    <scope>NUCLEOTIDE SEQUENCE [LARGE SCALE GENOMIC DNA]</scope>
</reference>
<dbReference type="Proteomes" id="UP000735302">
    <property type="component" value="Unassembled WGS sequence"/>
</dbReference>
<name>A0AAV3Y6B2_9GAST</name>
<proteinExistence type="predicted"/>
<gene>
    <name evidence="1" type="ORF">PoB_000459800</name>
</gene>